<dbReference type="EMBL" id="RQGI01000047">
    <property type="protein sequence ID" value="TGL69302.1"/>
    <property type="molecule type" value="Genomic_DNA"/>
</dbReference>
<proteinExistence type="predicted"/>
<sequence length="85" mass="10135">MDPTLEEQLESQIVALYKEKEELELELGSSDIDAIIHEFQNLQKELTYLYSFKENYRTVDTNRIQIESISKAYILNHRFHKNSNQ</sequence>
<dbReference type="RefSeq" id="WP_135603430.1">
    <property type="nucleotide sequence ID" value="NZ_JBNURW010000004.1"/>
</dbReference>
<keyword evidence="2" id="KW-1185">Reference proteome</keyword>
<dbReference type="Proteomes" id="UP000297352">
    <property type="component" value="Unassembled WGS sequence"/>
</dbReference>
<name>A0ABY2MM72_9LEPT</name>
<evidence type="ECO:0000313" key="1">
    <source>
        <dbReference type="EMBL" id="TGL69302.1"/>
    </source>
</evidence>
<evidence type="ECO:0000313" key="2">
    <source>
        <dbReference type="Proteomes" id="UP000297352"/>
    </source>
</evidence>
<comment type="caution">
    <text evidence="1">The sequence shown here is derived from an EMBL/GenBank/DDBJ whole genome shotgun (WGS) entry which is preliminary data.</text>
</comment>
<accession>A0ABY2MM72</accession>
<reference evidence="2" key="1">
    <citation type="journal article" date="2019" name="PLoS Negl. Trop. Dis.">
        <title>Revisiting the worldwide diversity of Leptospira species in the environment.</title>
        <authorList>
            <person name="Vincent A.T."/>
            <person name="Schiettekatte O."/>
            <person name="Bourhy P."/>
            <person name="Veyrier F.J."/>
            <person name="Picardeau M."/>
        </authorList>
    </citation>
    <scope>NUCLEOTIDE SEQUENCE [LARGE SCALE GENOMIC DNA]</scope>
    <source>
        <strain evidence="2">201702449</strain>
    </source>
</reference>
<protein>
    <submittedName>
        <fullName evidence="1">Uncharacterized protein</fullName>
    </submittedName>
</protein>
<gene>
    <name evidence="1" type="ORF">EHQ60_12130</name>
</gene>
<organism evidence="1 2">
    <name type="scientific">Leptospira levettii</name>
    <dbReference type="NCBI Taxonomy" id="2023178"/>
    <lineage>
        <taxon>Bacteria</taxon>
        <taxon>Pseudomonadati</taxon>
        <taxon>Spirochaetota</taxon>
        <taxon>Spirochaetia</taxon>
        <taxon>Leptospirales</taxon>
        <taxon>Leptospiraceae</taxon>
        <taxon>Leptospira</taxon>
    </lineage>
</organism>